<evidence type="ECO:0000256" key="3">
    <source>
        <dbReference type="ARBA" id="ARBA00022723"/>
    </source>
</evidence>
<comment type="subcellular location">
    <subcellularLocation>
        <location evidence="7">Cytoplasm</location>
    </subcellularLocation>
</comment>
<sequence>MAVSKAEIHIFNQTSLSPPLSESQCQSILQAISSEENLTFNFVELVFVDEEEITRINREHLDHHYVTDIITFQYDESSTEEEEIEGTLFCCAPRIVEQAQEFGETAQREFQRVFIHGLLHLAGYQDKSATDKELMTEKENFYLDQAT</sequence>
<dbReference type="Pfam" id="PF02130">
    <property type="entry name" value="YbeY"/>
    <property type="match status" value="1"/>
</dbReference>
<dbReference type="InterPro" id="IPR002036">
    <property type="entry name" value="YbeY"/>
</dbReference>
<gene>
    <name evidence="7 8" type="primary">ybeY</name>
    <name evidence="8" type="ORF">J6I44_15055</name>
</gene>
<dbReference type="RefSeq" id="WP_265766968.1">
    <property type="nucleotide sequence ID" value="NZ_JAGGJA010000010.1"/>
</dbReference>
<keyword evidence="7" id="KW-0963">Cytoplasm</keyword>
<keyword evidence="9" id="KW-1185">Reference proteome</keyword>
<evidence type="ECO:0000256" key="4">
    <source>
        <dbReference type="ARBA" id="ARBA00022759"/>
    </source>
</evidence>
<feature type="binding site" evidence="7">
    <location>
        <position position="116"/>
    </location>
    <ligand>
        <name>Zn(2+)</name>
        <dbReference type="ChEBI" id="CHEBI:29105"/>
        <note>catalytic</note>
    </ligand>
</feature>
<evidence type="ECO:0000256" key="1">
    <source>
        <dbReference type="ARBA" id="ARBA00010875"/>
    </source>
</evidence>
<reference evidence="8 9" key="1">
    <citation type="submission" date="2021-03" db="EMBL/GenBank/DDBJ databases">
        <title>Aliifodinibius sp. nov., a new bacterium isolated from saline soil.</title>
        <authorList>
            <person name="Galisteo C."/>
            <person name="De La Haba R."/>
            <person name="Sanchez-Porro C."/>
            <person name="Ventosa A."/>
        </authorList>
    </citation>
    <scope>NUCLEOTIDE SEQUENCE [LARGE SCALE GENOMIC DNA]</scope>
    <source>
        <strain evidence="8 9">1BSP15-2V2</strain>
    </source>
</reference>
<feature type="binding site" evidence="7">
    <location>
        <position position="120"/>
    </location>
    <ligand>
        <name>Zn(2+)</name>
        <dbReference type="ChEBI" id="CHEBI:29105"/>
        <note>catalytic</note>
    </ligand>
</feature>
<protein>
    <recommendedName>
        <fullName evidence="7">Endoribonuclease YbeY</fullName>
        <ecNumber evidence="7">3.1.-.-</ecNumber>
    </recommendedName>
</protein>
<dbReference type="PROSITE" id="PS01306">
    <property type="entry name" value="UPF0054"/>
    <property type="match status" value="1"/>
</dbReference>
<keyword evidence="5 7" id="KW-0378">Hydrolase</keyword>
<dbReference type="NCBIfam" id="TIGR00043">
    <property type="entry name" value="rRNA maturation RNase YbeY"/>
    <property type="match status" value="1"/>
</dbReference>
<evidence type="ECO:0000313" key="8">
    <source>
        <dbReference type="EMBL" id="MCW9708182.1"/>
    </source>
</evidence>
<feature type="binding site" evidence="7">
    <location>
        <position position="126"/>
    </location>
    <ligand>
        <name>Zn(2+)</name>
        <dbReference type="ChEBI" id="CHEBI:29105"/>
        <note>catalytic</note>
    </ligand>
</feature>
<dbReference type="Proteomes" id="UP001207918">
    <property type="component" value="Unassembled WGS sequence"/>
</dbReference>
<evidence type="ECO:0000256" key="2">
    <source>
        <dbReference type="ARBA" id="ARBA00022722"/>
    </source>
</evidence>
<dbReference type="EMBL" id="JAGGJA010000010">
    <property type="protein sequence ID" value="MCW9708182.1"/>
    <property type="molecule type" value="Genomic_DNA"/>
</dbReference>
<dbReference type="InterPro" id="IPR023091">
    <property type="entry name" value="MetalPrtase_cat_dom_sf_prd"/>
</dbReference>
<keyword evidence="6 7" id="KW-0862">Zinc</keyword>
<keyword evidence="3 7" id="KW-0479">Metal-binding</keyword>
<evidence type="ECO:0000256" key="7">
    <source>
        <dbReference type="HAMAP-Rule" id="MF_00009"/>
    </source>
</evidence>
<dbReference type="PANTHER" id="PTHR46986">
    <property type="entry name" value="ENDORIBONUCLEASE YBEY, CHLOROPLASTIC"/>
    <property type="match status" value="1"/>
</dbReference>
<dbReference type="PANTHER" id="PTHR46986:SF1">
    <property type="entry name" value="ENDORIBONUCLEASE YBEY, CHLOROPLASTIC"/>
    <property type="match status" value="1"/>
</dbReference>
<dbReference type="EC" id="3.1.-.-" evidence="7"/>
<proteinExistence type="inferred from homology"/>
<dbReference type="InterPro" id="IPR020549">
    <property type="entry name" value="YbeY_CS"/>
</dbReference>
<organism evidence="8 9">
    <name type="scientific">Fodinibius salsisoli</name>
    <dbReference type="NCBI Taxonomy" id="2820877"/>
    <lineage>
        <taxon>Bacteria</taxon>
        <taxon>Pseudomonadati</taxon>
        <taxon>Balneolota</taxon>
        <taxon>Balneolia</taxon>
        <taxon>Balneolales</taxon>
        <taxon>Balneolaceae</taxon>
        <taxon>Fodinibius</taxon>
    </lineage>
</organism>
<comment type="function">
    <text evidence="7">Single strand-specific metallo-endoribonuclease involved in late-stage 70S ribosome quality control and in maturation of the 3' terminus of the 16S rRNA.</text>
</comment>
<comment type="caution">
    <text evidence="8">The sequence shown here is derived from an EMBL/GenBank/DDBJ whole genome shotgun (WGS) entry which is preliminary data.</text>
</comment>
<keyword evidence="2 7" id="KW-0540">Nuclease</keyword>
<dbReference type="SUPFAM" id="SSF55486">
    <property type="entry name" value="Metalloproteases ('zincins'), catalytic domain"/>
    <property type="match status" value="1"/>
</dbReference>
<comment type="cofactor">
    <cofactor evidence="7">
        <name>Zn(2+)</name>
        <dbReference type="ChEBI" id="CHEBI:29105"/>
    </cofactor>
    <text evidence="7">Binds 1 zinc ion.</text>
</comment>
<comment type="similarity">
    <text evidence="1 7">Belongs to the endoribonuclease YbeY family.</text>
</comment>
<evidence type="ECO:0000256" key="5">
    <source>
        <dbReference type="ARBA" id="ARBA00022801"/>
    </source>
</evidence>
<dbReference type="HAMAP" id="MF_00009">
    <property type="entry name" value="Endoribonucl_YbeY"/>
    <property type="match status" value="1"/>
</dbReference>
<keyword evidence="4 7" id="KW-0255">Endonuclease</keyword>
<dbReference type="Gene3D" id="3.40.390.30">
    <property type="entry name" value="Metalloproteases ('zincins'), catalytic domain"/>
    <property type="match status" value="1"/>
</dbReference>
<keyword evidence="7" id="KW-0698">rRNA processing</keyword>
<keyword evidence="7" id="KW-0690">Ribosome biogenesis</keyword>
<accession>A0ABT3PQN6</accession>
<evidence type="ECO:0000313" key="9">
    <source>
        <dbReference type="Proteomes" id="UP001207918"/>
    </source>
</evidence>
<evidence type="ECO:0000256" key="6">
    <source>
        <dbReference type="ARBA" id="ARBA00022833"/>
    </source>
</evidence>
<name>A0ABT3PQN6_9BACT</name>